<dbReference type="PANTHER" id="PTHR15641:SF1">
    <property type="entry name" value="ELONGATOR COMPLEX PROTEIN 5"/>
    <property type="match status" value="1"/>
</dbReference>
<evidence type="ECO:0000256" key="8">
    <source>
        <dbReference type="ARBA" id="ARBA00023242"/>
    </source>
</evidence>
<reference evidence="10" key="1">
    <citation type="journal article" date="2021" name="Proc. Natl. Acad. Sci. U.S.A.">
        <title>Three genomes in the algal genus Volvox reveal the fate of a haploid sex-determining region after a transition to homothallism.</title>
        <authorList>
            <person name="Yamamoto K."/>
            <person name="Hamaji T."/>
            <person name="Kawai-Toyooka H."/>
            <person name="Matsuzaki R."/>
            <person name="Takahashi F."/>
            <person name="Nishimura Y."/>
            <person name="Kawachi M."/>
            <person name="Noguchi H."/>
            <person name="Minakuchi Y."/>
            <person name="Umen J.G."/>
            <person name="Toyoda A."/>
            <person name="Nozaki H."/>
        </authorList>
    </citation>
    <scope>NUCLEOTIDE SEQUENCE</scope>
    <source>
        <strain evidence="10">NIES-3780</strain>
    </source>
</reference>
<dbReference type="AlphaFoldDB" id="A0A8J4B8M1"/>
<dbReference type="InterPro" id="IPR019519">
    <property type="entry name" value="Elp5"/>
</dbReference>
<feature type="compositionally biased region" description="Gly residues" evidence="9">
    <location>
        <begin position="182"/>
        <end position="206"/>
    </location>
</feature>
<comment type="similarity">
    <text evidence="4">Belongs to the ELP5 family.</text>
</comment>
<dbReference type="EMBL" id="BNCO01000016">
    <property type="protein sequence ID" value="GIL53813.1"/>
    <property type="molecule type" value="Genomic_DNA"/>
</dbReference>
<comment type="subcellular location">
    <subcellularLocation>
        <location evidence="2">Cytoplasm</location>
    </subcellularLocation>
    <subcellularLocation>
        <location evidence="1">Nucleus</location>
    </subcellularLocation>
</comment>
<protein>
    <recommendedName>
        <fullName evidence="5">Elongator complex protein 5</fullName>
    </recommendedName>
</protein>
<name>A0A8J4B8M1_9CHLO</name>
<feature type="region of interest" description="Disordered" evidence="9">
    <location>
        <begin position="112"/>
        <end position="141"/>
    </location>
</feature>
<gene>
    <name evidence="10" type="ORF">Vafri_9439</name>
</gene>
<dbReference type="Pfam" id="PF10483">
    <property type="entry name" value="Elong_Iki1"/>
    <property type="match status" value="1"/>
</dbReference>
<comment type="caution">
    <text evidence="10">The sequence shown here is derived from an EMBL/GenBank/DDBJ whole genome shotgun (WGS) entry which is preliminary data.</text>
</comment>
<dbReference type="GO" id="GO:0005829">
    <property type="term" value="C:cytosol"/>
    <property type="evidence" value="ECO:0007669"/>
    <property type="project" value="TreeGrafter"/>
</dbReference>
<evidence type="ECO:0000256" key="4">
    <source>
        <dbReference type="ARBA" id="ARBA00009567"/>
    </source>
</evidence>
<keyword evidence="8" id="KW-0539">Nucleus</keyword>
<evidence type="ECO:0000256" key="9">
    <source>
        <dbReference type="SAM" id="MobiDB-lite"/>
    </source>
</evidence>
<keyword evidence="6" id="KW-0963">Cytoplasm</keyword>
<evidence type="ECO:0000256" key="7">
    <source>
        <dbReference type="ARBA" id="ARBA00022694"/>
    </source>
</evidence>
<proteinExistence type="inferred from homology"/>
<evidence type="ECO:0000256" key="6">
    <source>
        <dbReference type="ARBA" id="ARBA00022490"/>
    </source>
</evidence>
<evidence type="ECO:0000256" key="5">
    <source>
        <dbReference type="ARBA" id="ARBA00020264"/>
    </source>
</evidence>
<comment type="pathway">
    <text evidence="3">tRNA modification; 5-methoxycarbonylmethyl-2-thiouridine-tRNA biosynthesis.</text>
</comment>
<evidence type="ECO:0000313" key="10">
    <source>
        <dbReference type="EMBL" id="GIL53813.1"/>
    </source>
</evidence>
<evidence type="ECO:0000256" key="1">
    <source>
        <dbReference type="ARBA" id="ARBA00004123"/>
    </source>
</evidence>
<dbReference type="Proteomes" id="UP000747399">
    <property type="component" value="Unassembled WGS sequence"/>
</dbReference>
<keyword evidence="11" id="KW-1185">Reference proteome</keyword>
<dbReference type="PANTHER" id="PTHR15641">
    <property type="entry name" value="ELONGATOR COMPLEX PROTEIN 5"/>
    <property type="match status" value="1"/>
</dbReference>
<evidence type="ECO:0000256" key="2">
    <source>
        <dbReference type="ARBA" id="ARBA00004496"/>
    </source>
</evidence>
<dbReference type="GO" id="GO:0033588">
    <property type="term" value="C:elongator holoenzyme complex"/>
    <property type="evidence" value="ECO:0007669"/>
    <property type="project" value="InterPro"/>
</dbReference>
<dbReference type="GO" id="GO:0002098">
    <property type="term" value="P:tRNA wobble uridine modification"/>
    <property type="evidence" value="ECO:0007669"/>
    <property type="project" value="InterPro"/>
</dbReference>
<evidence type="ECO:0000313" key="11">
    <source>
        <dbReference type="Proteomes" id="UP000747399"/>
    </source>
</evidence>
<sequence length="550" mass="55640">MDAAIRHLRDGALRDASTCPTCCILDNLAVTGGVLVFRHAVQSFLSAMRQGRSQATSIRLVDLTGDLEDVVTSAPANRQSSDESQLHSSQVAADVELIDLFIDPWGWHELTSPNPDHIAGSAPEVAVGPPTPQPASSSNPAISLSTLQTSLMRPFPPSQQVQVVHGTKSVGSLKSPLASFGSGDGSGRNSGGGGGGSGGGGGGGGGGGVPGTATAATSGSRSVCVIISCFSTLMQRYGEWQALALLEAVQRSPLVSCVLTSLHTDLHPAQLVFALRRLSSCCLDLSNLTELQTDSARRALGLTAGVGAGGVLAGRLDCRTKRRTGRVKVESELYSMLPAAEAGNGSSTTSTTPNAAVNIITSNDLRVAFYPVPPLMDAPDPKTLLQLQPSVPTTAAAATATAAAAAAAPAAGAQTPSSAPAGRSGGVVAAGSGSVAGGAPPVGLLGGATNPEELARVVGSSMRLTLTEEERRAKQQVVLPYQHQGQHHRSGAVGAAYAAGDHAAYLPPAAGGTGPAAGGRGQQSLGHILYVRDSASEADSDQELDEDLDI</sequence>
<keyword evidence="7" id="KW-0819">tRNA processing</keyword>
<dbReference type="UniPathway" id="UPA00988"/>
<dbReference type="GO" id="GO:0000049">
    <property type="term" value="F:tRNA binding"/>
    <property type="evidence" value="ECO:0007669"/>
    <property type="project" value="TreeGrafter"/>
</dbReference>
<organism evidence="10 11">
    <name type="scientific">Volvox africanus</name>
    <dbReference type="NCBI Taxonomy" id="51714"/>
    <lineage>
        <taxon>Eukaryota</taxon>
        <taxon>Viridiplantae</taxon>
        <taxon>Chlorophyta</taxon>
        <taxon>core chlorophytes</taxon>
        <taxon>Chlorophyceae</taxon>
        <taxon>CS clade</taxon>
        <taxon>Chlamydomonadales</taxon>
        <taxon>Volvocaceae</taxon>
        <taxon>Volvox</taxon>
    </lineage>
</organism>
<dbReference type="GO" id="GO:0005634">
    <property type="term" value="C:nucleus"/>
    <property type="evidence" value="ECO:0007669"/>
    <property type="project" value="UniProtKB-SubCell"/>
</dbReference>
<accession>A0A8J4B8M1</accession>
<feature type="region of interest" description="Disordered" evidence="9">
    <location>
        <begin position="175"/>
        <end position="206"/>
    </location>
</feature>
<evidence type="ECO:0000256" key="3">
    <source>
        <dbReference type="ARBA" id="ARBA00005043"/>
    </source>
</evidence>